<protein>
    <submittedName>
        <fullName evidence="2">WhiB family transcription factor</fullName>
    </submittedName>
</protein>
<dbReference type="KEGG" id="vg:77924488"/>
<evidence type="ECO:0000313" key="2">
    <source>
        <dbReference type="EMBL" id="QGT55113.1"/>
    </source>
</evidence>
<evidence type="ECO:0000259" key="1">
    <source>
        <dbReference type="PROSITE" id="PS51674"/>
    </source>
</evidence>
<evidence type="ECO:0000313" key="3">
    <source>
        <dbReference type="Proteomes" id="UP000423482"/>
    </source>
</evidence>
<dbReference type="RefSeq" id="YP_010649000.1">
    <property type="nucleotide sequence ID" value="NC_070763.1"/>
</dbReference>
<dbReference type="Proteomes" id="UP000423482">
    <property type="component" value="Segment"/>
</dbReference>
<dbReference type="EMBL" id="MK814760">
    <property type="protein sequence ID" value="QGT55113.1"/>
    <property type="molecule type" value="Genomic_DNA"/>
</dbReference>
<keyword evidence="3" id="KW-1185">Reference proteome</keyword>
<organism evidence="2 3">
    <name type="scientific">Gordonia phage Forza</name>
    <dbReference type="NCBI Taxonomy" id="2571247"/>
    <lineage>
        <taxon>Viruses</taxon>
        <taxon>Duplodnaviria</taxon>
        <taxon>Heunggongvirae</taxon>
        <taxon>Uroviricota</taxon>
        <taxon>Caudoviricetes</taxon>
        <taxon>Forzavirus</taxon>
        <taxon>Forzavirus forza</taxon>
    </lineage>
</organism>
<name>A0A650EYE9_9CAUD</name>
<feature type="domain" description="4Fe-4S Wbl-type" evidence="1">
    <location>
        <begin position="24"/>
        <end position="89"/>
    </location>
</feature>
<proteinExistence type="predicted"/>
<dbReference type="GeneID" id="77924488"/>
<dbReference type="PROSITE" id="PS51674">
    <property type="entry name" value="4FE4S_WBL"/>
    <property type="match status" value="1"/>
</dbReference>
<dbReference type="InterPro" id="IPR034768">
    <property type="entry name" value="4FE4S_WBL"/>
</dbReference>
<accession>A0A650EYE9</accession>
<gene>
    <name evidence="2" type="primary">120</name>
    <name evidence="2" type="ORF">SEA_FORZA_120</name>
</gene>
<sequence length="135" mass="15385">MVRSAAMSNFWREVDYFPDFPRALCKGSTKPLWDFQLNDQEKLIARGRRHDKAIRICGKCVHADACFSWGYKNGMHGVWGGQVLTPNGRTYLRCTNCGKAMIKSRFQKPPRGFRNRHSNSVCTRCASLGVKSRIA</sequence>
<reference evidence="2 3" key="1">
    <citation type="submission" date="2019-04" db="EMBL/GenBank/DDBJ databases">
        <authorList>
            <person name="Pope W.H."/>
            <person name="Garlena R.A."/>
            <person name="Russell D.A."/>
            <person name="Jacobs-Sera D."/>
            <person name="Hatfull G.F."/>
        </authorList>
    </citation>
    <scope>NUCLEOTIDE SEQUENCE [LARGE SCALE GENOMIC DNA]</scope>
</reference>